<dbReference type="Proteomes" id="UP001168146">
    <property type="component" value="Unassembled WGS sequence"/>
</dbReference>
<comment type="caution">
    <text evidence="4">The sequence shown here is derived from an EMBL/GenBank/DDBJ whole genome shotgun (WGS) entry which is preliminary data.</text>
</comment>
<evidence type="ECO:0000313" key="2">
    <source>
        <dbReference type="EMBL" id="KAK0328059.1"/>
    </source>
</evidence>
<dbReference type="AlphaFoldDB" id="A0A4U0TYU9"/>
<organism evidence="4 5">
    <name type="scientific">Friedmanniomyces endolithicus</name>
    <dbReference type="NCBI Taxonomy" id="329885"/>
    <lineage>
        <taxon>Eukaryota</taxon>
        <taxon>Fungi</taxon>
        <taxon>Dikarya</taxon>
        <taxon>Ascomycota</taxon>
        <taxon>Pezizomycotina</taxon>
        <taxon>Dothideomycetes</taxon>
        <taxon>Dothideomycetidae</taxon>
        <taxon>Mycosphaerellales</taxon>
        <taxon>Teratosphaeriaceae</taxon>
        <taxon>Friedmanniomyces</taxon>
    </lineage>
</organism>
<dbReference type="EMBL" id="JASUXU010000002">
    <property type="protein sequence ID" value="KAK0328059.1"/>
    <property type="molecule type" value="Genomic_DNA"/>
</dbReference>
<dbReference type="Proteomes" id="UP000310066">
    <property type="component" value="Unassembled WGS sequence"/>
</dbReference>
<sequence length="201" mass="21994">MCVQRVRTCPHCDVNDPRTAQKIGKIEQCVAAQKAKVPQCQNVANKTLSRELCTRHAGEDRRFKESITPEYIRRTDNKVPQDNLFYAPAPLPAATAYPYAALGSSRGYPTYVPEPPVQRYDGPPMVDARTGNPVACDRFGYPTQPARPAPGATQPAFPEMLRQGDQGQGRRGGSSSRSGTPKAGAREQGGCDDAFMWQLGR</sequence>
<reference evidence="4 5" key="1">
    <citation type="submission" date="2017-03" db="EMBL/GenBank/DDBJ databases">
        <title>Genomes of endolithic fungi from Antarctica.</title>
        <authorList>
            <person name="Coleine C."/>
            <person name="Masonjones S."/>
            <person name="Stajich J.E."/>
        </authorList>
    </citation>
    <scope>NUCLEOTIDE SEQUENCE [LARGE SCALE GENOMIC DNA]</scope>
    <source>
        <strain evidence="4 5">CCFEE 5311</strain>
    </source>
</reference>
<feature type="region of interest" description="Disordered" evidence="1">
    <location>
        <begin position="143"/>
        <end position="201"/>
    </location>
</feature>
<dbReference type="OrthoDB" id="3880489at2759"/>
<dbReference type="EMBL" id="JAUJLE010000072">
    <property type="protein sequence ID" value="KAK0990122.1"/>
    <property type="molecule type" value="Genomic_DNA"/>
</dbReference>
<proteinExistence type="predicted"/>
<name>A0A4U0TYU9_9PEZI</name>
<reference evidence="2" key="2">
    <citation type="submission" date="2021-12" db="EMBL/GenBank/DDBJ databases">
        <title>Black yeast isolated from Biological Soil Crust.</title>
        <authorList>
            <person name="Kurbessoian T."/>
        </authorList>
    </citation>
    <scope>NUCLEOTIDE SEQUENCE</scope>
    <source>
        <strain evidence="2">CCFEE 5208</strain>
    </source>
</reference>
<evidence type="ECO:0000313" key="6">
    <source>
        <dbReference type="Proteomes" id="UP001175353"/>
    </source>
</evidence>
<keyword evidence="6" id="KW-1185">Reference proteome</keyword>
<dbReference type="EMBL" id="NAJP01000126">
    <property type="protein sequence ID" value="TKA27658.1"/>
    <property type="molecule type" value="Genomic_DNA"/>
</dbReference>
<evidence type="ECO:0000256" key="1">
    <source>
        <dbReference type="SAM" id="MobiDB-lite"/>
    </source>
</evidence>
<accession>A0A4U0TYU9</accession>
<evidence type="ECO:0000313" key="5">
    <source>
        <dbReference type="Proteomes" id="UP000310066"/>
    </source>
</evidence>
<evidence type="ECO:0000313" key="3">
    <source>
        <dbReference type="EMBL" id="KAK0990122.1"/>
    </source>
</evidence>
<dbReference type="Proteomes" id="UP001175353">
    <property type="component" value="Unassembled WGS sequence"/>
</dbReference>
<gene>
    <name evidence="4" type="ORF">B0A54_16742</name>
    <name evidence="2" type="ORF">LTR82_001578</name>
    <name evidence="3" type="ORF">LTR91_009043</name>
</gene>
<protein>
    <submittedName>
        <fullName evidence="4">Uncharacterized protein</fullName>
    </submittedName>
</protein>
<reference evidence="3" key="3">
    <citation type="submission" date="2023-06" db="EMBL/GenBank/DDBJ databases">
        <title>Black Yeasts Isolated from many extreme environments.</title>
        <authorList>
            <person name="Coleine C."/>
            <person name="Stajich J.E."/>
            <person name="Selbmann L."/>
        </authorList>
    </citation>
    <scope>NUCLEOTIDE SEQUENCE</scope>
    <source>
        <strain evidence="3">CCFEE 5200</strain>
    </source>
</reference>
<evidence type="ECO:0000313" key="4">
    <source>
        <dbReference type="EMBL" id="TKA27658.1"/>
    </source>
</evidence>